<dbReference type="Proteomes" id="UP001595632">
    <property type="component" value="Unassembled WGS sequence"/>
</dbReference>
<dbReference type="Gene3D" id="3.30.450.20">
    <property type="entry name" value="PAS domain"/>
    <property type="match status" value="1"/>
</dbReference>
<name>A0ABV7GWF1_9RHOB</name>
<protein>
    <submittedName>
        <fullName evidence="2">Cache domain-containing protein</fullName>
    </submittedName>
</protein>
<feature type="transmembrane region" description="Helical" evidence="1">
    <location>
        <begin position="281"/>
        <end position="304"/>
    </location>
</feature>
<evidence type="ECO:0000256" key="1">
    <source>
        <dbReference type="SAM" id="Phobius"/>
    </source>
</evidence>
<reference evidence="3" key="1">
    <citation type="journal article" date="2019" name="Int. J. Syst. Evol. Microbiol.">
        <title>The Global Catalogue of Microorganisms (GCM) 10K type strain sequencing project: providing services to taxonomists for standard genome sequencing and annotation.</title>
        <authorList>
            <consortium name="The Broad Institute Genomics Platform"/>
            <consortium name="The Broad Institute Genome Sequencing Center for Infectious Disease"/>
            <person name="Wu L."/>
            <person name="Ma J."/>
        </authorList>
    </citation>
    <scope>NUCLEOTIDE SEQUENCE [LARGE SCALE GENOMIC DNA]</scope>
    <source>
        <strain evidence="3">KCTC 52366</strain>
    </source>
</reference>
<sequence>MSFATATYGFVGASVLVLGLAASAVFWSRSETVIDEALDLAVRLRTEAAGESFARLLPEDWVDLGFLARAAGGLEGEDIGNLLEGVRGDGSRMSWVGYADVDGVVLEASDDLLVGADVSERPWFRNGLRSGFAGDVHDAVLLARMLRPEGGDPLRFIDLALPVRNAENEVQGVVGMHIDASWAEQTLAETGRMLGIDLYLINAAGDVVMTSGNTAPAAGELDLLTAARAGTASSGRETWPDGREYFSTLVPTVSYGDLPSFGWRLAGRIDATTFRPGLNTLVGSAGVALAVALVALALLSVLFVRIFVRPFSALSDAARRMADGEDVYPPETGATREAATLSVALSRLQARRSGSSGT</sequence>
<keyword evidence="3" id="KW-1185">Reference proteome</keyword>
<accession>A0ABV7GWF1</accession>
<gene>
    <name evidence="2" type="ORF">ACFOGP_15360</name>
</gene>
<keyword evidence="1" id="KW-1133">Transmembrane helix</keyword>
<dbReference type="RefSeq" id="WP_275631358.1">
    <property type="nucleotide sequence ID" value="NZ_JARGYD010000001.1"/>
</dbReference>
<dbReference type="EMBL" id="JBHRTB010000010">
    <property type="protein sequence ID" value="MFC3144097.1"/>
    <property type="molecule type" value="Genomic_DNA"/>
</dbReference>
<comment type="caution">
    <text evidence="2">The sequence shown here is derived from an EMBL/GenBank/DDBJ whole genome shotgun (WGS) entry which is preliminary data.</text>
</comment>
<dbReference type="Gene3D" id="6.10.340.10">
    <property type="match status" value="1"/>
</dbReference>
<keyword evidence="1" id="KW-0472">Membrane</keyword>
<keyword evidence="1" id="KW-0812">Transmembrane</keyword>
<organism evidence="2 3">
    <name type="scientific">Psychromarinibacter halotolerans</name>
    <dbReference type="NCBI Taxonomy" id="1775175"/>
    <lineage>
        <taxon>Bacteria</taxon>
        <taxon>Pseudomonadati</taxon>
        <taxon>Pseudomonadota</taxon>
        <taxon>Alphaproteobacteria</taxon>
        <taxon>Rhodobacterales</taxon>
        <taxon>Paracoccaceae</taxon>
        <taxon>Psychromarinibacter</taxon>
    </lineage>
</organism>
<evidence type="ECO:0000313" key="2">
    <source>
        <dbReference type="EMBL" id="MFC3144097.1"/>
    </source>
</evidence>
<evidence type="ECO:0000313" key="3">
    <source>
        <dbReference type="Proteomes" id="UP001595632"/>
    </source>
</evidence>
<proteinExistence type="predicted"/>